<dbReference type="GO" id="GO:0046872">
    <property type="term" value="F:metal ion binding"/>
    <property type="evidence" value="ECO:0007669"/>
    <property type="project" value="UniProtKB-KW"/>
</dbReference>
<dbReference type="GO" id="GO:0016787">
    <property type="term" value="F:hydrolase activity"/>
    <property type="evidence" value="ECO:0007669"/>
    <property type="project" value="InterPro"/>
</dbReference>
<dbReference type="Pfam" id="PF01546">
    <property type="entry name" value="Peptidase_M20"/>
    <property type="match status" value="1"/>
</dbReference>
<dbReference type="InterPro" id="IPR036264">
    <property type="entry name" value="Bact_exopeptidase_dim_dom"/>
</dbReference>
<evidence type="ECO:0000313" key="3">
    <source>
        <dbReference type="EMBL" id="OLO11986.1"/>
    </source>
</evidence>
<dbReference type="NCBIfam" id="TIGR01891">
    <property type="entry name" value="amidohydrolases"/>
    <property type="match status" value="1"/>
</dbReference>
<dbReference type="InterPro" id="IPR002933">
    <property type="entry name" value="Peptidase_M20"/>
</dbReference>
<proteinExistence type="predicted"/>
<feature type="binding site" evidence="2">
    <location>
        <position position="98"/>
    </location>
    <ligand>
        <name>Mn(2+)</name>
        <dbReference type="ChEBI" id="CHEBI:29035"/>
        <label>2</label>
    </ligand>
</feature>
<dbReference type="PIRSF" id="PIRSF005962">
    <property type="entry name" value="Pept_M20D_amidohydro"/>
    <property type="match status" value="1"/>
</dbReference>
<dbReference type="SUPFAM" id="SSF55031">
    <property type="entry name" value="Bacterial exopeptidase dimerisation domain"/>
    <property type="match status" value="1"/>
</dbReference>
<feature type="binding site" evidence="2">
    <location>
        <position position="159"/>
    </location>
    <ligand>
        <name>Mn(2+)</name>
        <dbReference type="ChEBI" id="CHEBI:29035"/>
        <label>2</label>
    </ligand>
</feature>
<gene>
    <name evidence="3" type="ORF">BTW10_06735</name>
</gene>
<dbReference type="STRING" id="223900.GCA_000821045_02241"/>
<dbReference type="EMBL" id="MSDQ01000015">
    <property type="protein sequence ID" value="OLO11986.1"/>
    <property type="molecule type" value="Genomic_DNA"/>
</dbReference>
<evidence type="ECO:0000256" key="2">
    <source>
        <dbReference type="PIRSR" id="PIRSR005962-1"/>
    </source>
</evidence>
<feature type="binding site" evidence="2">
    <location>
        <position position="100"/>
    </location>
    <ligand>
        <name>Mn(2+)</name>
        <dbReference type="ChEBI" id="CHEBI:29035"/>
        <label>2</label>
    </ligand>
</feature>
<dbReference type="InterPro" id="IPR017439">
    <property type="entry name" value="Amidohydrolase"/>
</dbReference>
<dbReference type="RefSeq" id="WP_075368741.1">
    <property type="nucleotide sequence ID" value="NZ_MSDQ01000015.1"/>
</dbReference>
<comment type="caution">
    <text evidence="3">The sequence shown here is derived from an EMBL/GenBank/DDBJ whole genome shotgun (WGS) entry which is preliminary data.</text>
</comment>
<sequence>MEDRFMSLDPTEIRRRLHAEPELSGQEVATARRIVEWLEEAGATRTVTGLGGHGVAGIFAAECPGPRVMFRAELDALPIGETAEVAWRSKCEHVAHSCGHDGHMATLLGLAQRLSKKPPERGETILLFQPSEETGRGARGVVESSRFEEIAPDHVFALHNLPGEPLGEVSVRAGAFTCASRGLIVRLNGLCTHAAHPEQGRNPALAMCRILQGLKRLPQQLPDDQGLVMVTLIHARLGEVAFGTSPGQAEVMATLRTEDDAMMRALAEAAVSLARVEAEEDDLGIEIDWCDVFQATHNHPLAVEAIREEANALALPLRELSAAHRWSEDFGWLAAQGEGALLTLGSGEQCHPLHHPSYDFPDAMLTPGIDLFERLVRRYQGEKC</sequence>
<reference evidence="3 4" key="1">
    <citation type="submission" date="2016-12" db="EMBL/GenBank/DDBJ databases">
        <title>Draft genome sequences of strains Salinicola socius SMB35, Salinicola sp. MH3R3-1 and Chromohalobacter sp. SMB17 from the Verkhnekamsk potash mining region of Russia.</title>
        <authorList>
            <person name="Mavrodi D.V."/>
            <person name="Olsson B.E."/>
            <person name="Korsakova E.S."/>
            <person name="Pyankova A."/>
            <person name="Mavrodi O.V."/>
            <person name="Plotnikova E.G."/>
        </authorList>
    </citation>
    <scope>NUCLEOTIDE SEQUENCE [LARGE SCALE GENOMIC DNA]</scope>
    <source>
        <strain evidence="3 4">SMB17</strain>
    </source>
</reference>
<evidence type="ECO:0000313" key="4">
    <source>
        <dbReference type="Proteomes" id="UP000186806"/>
    </source>
</evidence>
<dbReference type="Gene3D" id="3.30.70.360">
    <property type="match status" value="1"/>
</dbReference>
<dbReference type="Gene3D" id="3.40.630.10">
    <property type="entry name" value="Zn peptidases"/>
    <property type="match status" value="1"/>
</dbReference>
<dbReference type="SUPFAM" id="SSF53187">
    <property type="entry name" value="Zn-dependent exopeptidases"/>
    <property type="match status" value="1"/>
</dbReference>
<feature type="binding site" evidence="2">
    <location>
        <position position="354"/>
    </location>
    <ligand>
        <name>Mn(2+)</name>
        <dbReference type="ChEBI" id="CHEBI:29035"/>
        <label>2</label>
    </ligand>
</feature>
<dbReference type="PANTHER" id="PTHR11014:SF169">
    <property type="entry name" value="CLAN MH, FAMILY M20, PEPTIDASE T-LIKE METALLOPEPTIDASE"/>
    <property type="match status" value="1"/>
</dbReference>
<feature type="binding site" evidence="2">
    <location>
        <position position="133"/>
    </location>
    <ligand>
        <name>Mn(2+)</name>
        <dbReference type="ChEBI" id="CHEBI:29035"/>
        <label>2</label>
    </ligand>
</feature>
<dbReference type="PANTHER" id="PTHR11014">
    <property type="entry name" value="PEPTIDASE M20 FAMILY MEMBER"/>
    <property type="match status" value="1"/>
</dbReference>
<dbReference type="AlphaFoldDB" id="A0A1Q8TE89"/>
<accession>A0A1Q8TE89</accession>
<evidence type="ECO:0000256" key="1">
    <source>
        <dbReference type="ARBA" id="ARBA00022801"/>
    </source>
</evidence>
<dbReference type="Proteomes" id="UP000186806">
    <property type="component" value="Unassembled WGS sequence"/>
</dbReference>
<organism evidence="3 4">
    <name type="scientific">Chromohalobacter japonicus</name>
    <dbReference type="NCBI Taxonomy" id="223900"/>
    <lineage>
        <taxon>Bacteria</taxon>
        <taxon>Pseudomonadati</taxon>
        <taxon>Pseudomonadota</taxon>
        <taxon>Gammaproteobacteria</taxon>
        <taxon>Oceanospirillales</taxon>
        <taxon>Halomonadaceae</taxon>
        <taxon>Chromohalobacter</taxon>
    </lineage>
</organism>
<keyword evidence="4" id="KW-1185">Reference proteome</keyword>
<keyword evidence="2" id="KW-0479">Metal-binding</keyword>
<keyword evidence="1" id="KW-0378">Hydrolase</keyword>
<comment type="cofactor">
    <cofactor evidence="2">
        <name>Mn(2+)</name>
        <dbReference type="ChEBI" id="CHEBI:29035"/>
    </cofactor>
    <text evidence="2">The Mn(2+) ion enhances activity.</text>
</comment>
<keyword evidence="2" id="KW-0464">Manganese</keyword>
<name>A0A1Q8TE89_9GAMM</name>
<protein>
    <submittedName>
        <fullName evidence="3">Peptidase M20</fullName>
    </submittedName>
</protein>